<dbReference type="EMBL" id="CP010537">
    <property type="protein sequence ID" value="AJG22526.1"/>
    <property type="molecule type" value="Genomic_DNA"/>
</dbReference>
<evidence type="ECO:0000313" key="3">
    <source>
        <dbReference type="Proteomes" id="UP000031843"/>
    </source>
</evidence>
<dbReference type="Proteomes" id="UP000031843">
    <property type="component" value="Chromosome secondary"/>
</dbReference>
<dbReference type="CDD" id="cd08276">
    <property type="entry name" value="MDR7"/>
    <property type="match status" value="1"/>
</dbReference>
<dbReference type="Gene3D" id="3.90.180.10">
    <property type="entry name" value="Medium-chain alcohol dehydrogenases, catalytic domain"/>
    <property type="match status" value="1"/>
</dbReference>
<dbReference type="AlphaFoldDB" id="A0A0C4YPN0"/>
<dbReference type="InterPro" id="IPR052711">
    <property type="entry name" value="Zinc_ADH-like"/>
</dbReference>
<dbReference type="InterPro" id="IPR036291">
    <property type="entry name" value="NAD(P)-bd_dom_sf"/>
</dbReference>
<gene>
    <name evidence="2" type="ORF">RR42_s0936</name>
</gene>
<sequence length="313" mass="33290">MRMSAAALNYRDLIIPMRGYGRRMQDLPLILLSDGVGIVDAMGDGVSSVALGDRVCPIFYQTWLAGKPSNETMLSSLGCEQDGTMSDYMVLPAEGVCHVPSHLSDFEAATLPTAAVTSWRALVTEGGLKGGDRVLLQGTGGVSLFALQFAKSLGAHVIITSSSDKKLARARELGADETINYTTDPQWGRSVKAMTDEAGVDHVIEVGGAGTLEQSLRAVRTGGTISMIGVLSGSEPRIPLGQVVTRHVRLQGITVGSRADFESMSAHIAGQRLRPVVDSVFPFEALRDAMDYLVTGQHFGKICISHAGQMANN</sequence>
<name>A0A0C4YPN0_9BURK</name>
<proteinExistence type="predicted"/>
<dbReference type="InterPro" id="IPR013149">
    <property type="entry name" value="ADH-like_C"/>
</dbReference>
<dbReference type="SMART" id="SM00829">
    <property type="entry name" value="PKS_ER"/>
    <property type="match status" value="1"/>
</dbReference>
<dbReference type="PANTHER" id="PTHR45033:SF2">
    <property type="entry name" value="ZINC-TYPE ALCOHOL DEHYDROGENASE-LIKE PROTEIN C1773.06C"/>
    <property type="match status" value="1"/>
</dbReference>
<dbReference type="Gene3D" id="3.40.50.720">
    <property type="entry name" value="NAD(P)-binding Rossmann-like Domain"/>
    <property type="match status" value="1"/>
</dbReference>
<evidence type="ECO:0000313" key="2">
    <source>
        <dbReference type="EMBL" id="AJG22526.1"/>
    </source>
</evidence>
<keyword evidence="3" id="KW-1185">Reference proteome</keyword>
<accession>A0A0C4YPN0</accession>
<organism evidence="2 3">
    <name type="scientific">Cupriavidus basilensis</name>
    <dbReference type="NCBI Taxonomy" id="68895"/>
    <lineage>
        <taxon>Bacteria</taxon>
        <taxon>Pseudomonadati</taxon>
        <taxon>Pseudomonadota</taxon>
        <taxon>Betaproteobacteria</taxon>
        <taxon>Burkholderiales</taxon>
        <taxon>Burkholderiaceae</taxon>
        <taxon>Cupriavidus</taxon>
    </lineage>
</organism>
<dbReference type="EC" id="1.1.1.1" evidence="2"/>
<dbReference type="InterPro" id="IPR011032">
    <property type="entry name" value="GroES-like_sf"/>
</dbReference>
<dbReference type="KEGG" id="cbw:RR42_s0936"/>
<dbReference type="InterPro" id="IPR020843">
    <property type="entry name" value="ER"/>
</dbReference>
<dbReference type="Pfam" id="PF00107">
    <property type="entry name" value="ADH_zinc_N"/>
    <property type="match status" value="1"/>
</dbReference>
<dbReference type="Pfam" id="PF08240">
    <property type="entry name" value="ADH_N"/>
    <property type="match status" value="1"/>
</dbReference>
<keyword evidence="2" id="KW-0560">Oxidoreductase</keyword>
<evidence type="ECO:0000259" key="1">
    <source>
        <dbReference type="SMART" id="SM00829"/>
    </source>
</evidence>
<reference evidence="2 3" key="1">
    <citation type="journal article" date="2015" name="Genome Announc.">
        <title>Complete Genome Sequence of Cupriavidus basilensis 4G11, Isolated from the Oak Ridge Field Research Center Site.</title>
        <authorList>
            <person name="Ray J."/>
            <person name="Waters R.J."/>
            <person name="Skerker J.M."/>
            <person name="Kuehl J.V."/>
            <person name="Price M.N."/>
            <person name="Huang J."/>
            <person name="Chakraborty R."/>
            <person name="Arkin A.P."/>
            <person name="Deutschbauer A."/>
        </authorList>
    </citation>
    <scope>NUCLEOTIDE SEQUENCE [LARGE SCALE GENOMIC DNA]</scope>
    <source>
        <strain evidence="2">4G11</strain>
    </source>
</reference>
<protein>
    <submittedName>
        <fullName evidence="2">Alcohol dehydrogenase</fullName>
        <ecNumber evidence="2">1.1.1.1</ecNumber>
    </submittedName>
</protein>
<dbReference type="SUPFAM" id="SSF51735">
    <property type="entry name" value="NAD(P)-binding Rossmann-fold domains"/>
    <property type="match status" value="1"/>
</dbReference>
<dbReference type="STRING" id="68895.RR42_s0936"/>
<dbReference type="PANTHER" id="PTHR45033">
    <property type="match status" value="1"/>
</dbReference>
<feature type="domain" description="Enoyl reductase (ER)" evidence="1">
    <location>
        <begin position="1"/>
        <end position="304"/>
    </location>
</feature>
<dbReference type="InterPro" id="IPR013154">
    <property type="entry name" value="ADH-like_N"/>
</dbReference>
<dbReference type="SUPFAM" id="SSF50129">
    <property type="entry name" value="GroES-like"/>
    <property type="match status" value="1"/>
</dbReference>
<dbReference type="GO" id="GO:0004022">
    <property type="term" value="F:alcohol dehydrogenase (NAD+) activity"/>
    <property type="evidence" value="ECO:0007669"/>
    <property type="project" value="UniProtKB-EC"/>
</dbReference>